<reference evidence="3 4" key="1">
    <citation type="submission" date="2017-11" db="EMBL/GenBank/DDBJ databases">
        <title>Genomic Encyclopedia of Archaeal and Bacterial Type Strains, Phase II (KMG-II): From Individual Species to Whole Genera.</title>
        <authorList>
            <person name="Goeker M."/>
        </authorList>
    </citation>
    <scope>NUCLEOTIDE SEQUENCE [LARGE SCALE GENOMIC DNA]</scope>
    <source>
        <strain evidence="3 4">DSM 28175</strain>
    </source>
</reference>
<dbReference type="InterPro" id="IPR036378">
    <property type="entry name" value="FAS1_dom_sf"/>
</dbReference>
<keyword evidence="1" id="KW-0732">Signal</keyword>
<dbReference type="PROSITE" id="PS50213">
    <property type="entry name" value="FAS1"/>
    <property type="match status" value="2"/>
</dbReference>
<dbReference type="EMBL" id="PGFJ01000002">
    <property type="protein sequence ID" value="PJJ79698.1"/>
    <property type="molecule type" value="Genomic_DNA"/>
</dbReference>
<dbReference type="Gene3D" id="2.30.180.10">
    <property type="entry name" value="FAS1 domain"/>
    <property type="match status" value="2"/>
</dbReference>
<dbReference type="PROSITE" id="PS51257">
    <property type="entry name" value="PROKAR_LIPOPROTEIN"/>
    <property type="match status" value="1"/>
</dbReference>
<feature type="chain" id="PRO_5014198683" evidence="1">
    <location>
        <begin position="25"/>
        <end position="312"/>
    </location>
</feature>
<dbReference type="RefSeq" id="WP_100342016.1">
    <property type="nucleotide sequence ID" value="NZ_PGFJ01000002.1"/>
</dbReference>
<protein>
    <submittedName>
        <fullName evidence="3">Putative surface protein with fasciclin (FAS1) repeats</fullName>
    </submittedName>
</protein>
<feature type="domain" description="FAS1" evidence="2">
    <location>
        <begin position="169"/>
        <end position="310"/>
    </location>
</feature>
<dbReference type="OrthoDB" id="1144324at2"/>
<name>A0A2H9VN00_9SPHI</name>
<dbReference type="PANTHER" id="PTHR10900">
    <property type="entry name" value="PERIOSTIN-RELATED"/>
    <property type="match status" value="1"/>
</dbReference>
<dbReference type="PANTHER" id="PTHR10900:SF77">
    <property type="entry name" value="FI19380P1"/>
    <property type="match status" value="1"/>
</dbReference>
<evidence type="ECO:0000259" key="2">
    <source>
        <dbReference type="PROSITE" id="PS50213"/>
    </source>
</evidence>
<feature type="domain" description="FAS1" evidence="2">
    <location>
        <begin position="33"/>
        <end position="165"/>
    </location>
</feature>
<accession>A0A2H9VN00</accession>
<keyword evidence="4" id="KW-1185">Reference proteome</keyword>
<feature type="signal peptide" evidence="1">
    <location>
        <begin position="1"/>
        <end position="24"/>
    </location>
</feature>
<dbReference type="AlphaFoldDB" id="A0A2H9VN00"/>
<evidence type="ECO:0000313" key="4">
    <source>
        <dbReference type="Proteomes" id="UP000242687"/>
    </source>
</evidence>
<dbReference type="InterPro" id="IPR000782">
    <property type="entry name" value="FAS1_domain"/>
</dbReference>
<dbReference type="Pfam" id="PF02469">
    <property type="entry name" value="Fasciclin"/>
    <property type="match status" value="2"/>
</dbReference>
<dbReference type="InterPro" id="IPR050904">
    <property type="entry name" value="Adhesion/Biosynth-related"/>
</dbReference>
<comment type="caution">
    <text evidence="3">The sequence shown here is derived from an EMBL/GenBank/DDBJ whole genome shotgun (WGS) entry which is preliminary data.</text>
</comment>
<dbReference type="SMART" id="SM00554">
    <property type="entry name" value="FAS1"/>
    <property type="match status" value="2"/>
</dbReference>
<sequence length="312" mass="31832">MRKLKLFAAALLVTAGLFSSCTKNNDNIDPNANANITALVSANANLSLLRAAVVRAGLAETLAGSGTFTVFAPDNDAFIAADLGTVEKINAMPVDQLRAVLLYHVLGQQYTAASIAAGTTEVTTVNTAKAYVVKNGSAVSINGAVVKQADIQASNGIVHIINKVIMPPSANIVAMAQGNTNLTFLVAAIVRASTGSTNVAQVLSGNGPYTVFAPTNAAFIKAGFSSIASIQTADPNTLASILTYHVIAARVLSSNLTEGAEPTTLNGAKVKITLSGGAKVKGNSNTTAANITATDMVATNGVVHLIDDVLKP</sequence>
<gene>
    <name evidence="3" type="ORF">CLV57_2835</name>
</gene>
<evidence type="ECO:0000313" key="3">
    <source>
        <dbReference type="EMBL" id="PJJ79698.1"/>
    </source>
</evidence>
<dbReference type="GO" id="GO:0005615">
    <property type="term" value="C:extracellular space"/>
    <property type="evidence" value="ECO:0007669"/>
    <property type="project" value="TreeGrafter"/>
</dbReference>
<evidence type="ECO:0000256" key="1">
    <source>
        <dbReference type="SAM" id="SignalP"/>
    </source>
</evidence>
<dbReference type="SUPFAM" id="SSF82153">
    <property type="entry name" value="FAS1 domain"/>
    <property type="match status" value="2"/>
</dbReference>
<proteinExistence type="predicted"/>
<organism evidence="3 4">
    <name type="scientific">Mucilaginibacter auburnensis</name>
    <dbReference type="NCBI Taxonomy" id="1457233"/>
    <lineage>
        <taxon>Bacteria</taxon>
        <taxon>Pseudomonadati</taxon>
        <taxon>Bacteroidota</taxon>
        <taxon>Sphingobacteriia</taxon>
        <taxon>Sphingobacteriales</taxon>
        <taxon>Sphingobacteriaceae</taxon>
        <taxon>Mucilaginibacter</taxon>
    </lineage>
</organism>
<dbReference type="Proteomes" id="UP000242687">
    <property type="component" value="Unassembled WGS sequence"/>
</dbReference>
<dbReference type="FunFam" id="2.30.180.10:FF:000032">
    <property type="entry name" value="Fasciclin domain-containing protein, putative"/>
    <property type="match status" value="2"/>
</dbReference>